<organism evidence="1 2">
    <name type="scientific">Hyaloscypha hepaticicola</name>
    <dbReference type="NCBI Taxonomy" id="2082293"/>
    <lineage>
        <taxon>Eukaryota</taxon>
        <taxon>Fungi</taxon>
        <taxon>Dikarya</taxon>
        <taxon>Ascomycota</taxon>
        <taxon>Pezizomycotina</taxon>
        <taxon>Leotiomycetes</taxon>
        <taxon>Helotiales</taxon>
        <taxon>Hyaloscyphaceae</taxon>
        <taxon>Hyaloscypha</taxon>
    </lineage>
</organism>
<evidence type="ECO:0000313" key="1">
    <source>
        <dbReference type="EMBL" id="PMD21896.1"/>
    </source>
</evidence>
<keyword evidence="2" id="KW-1185">Reference proteome</keyword>
<reference evidence="1 2" key="1">
    <citation type="submission" date="2016-05" db="EMBL/GenBank/DDBJ databases">
        <title>A degradative enzymes factory behind the ericoid mycorrhizal symbiosis.</title>
        <authorList>
            <consortium name="DOE Joint Genome Institute"/>
            <person name="Martino E."/>
            <person name="Morin E."/>
            <person name="Grelet G."/>
            <person name="Kuo A."/>
            <person name="Kohler A."/>
            <person name="Daghino S."/>
            <person name="Barry K."/>
            <person name="Choi C."/>
            <person name="Cichocki N."/>
            <person name="Clum A."/>
            <person name="Copeland A."/>
            <person name="Hainaut M."/>
            <person name="Haridas S."/>
            <person name="Labutti K."/>
            <person name="Lindquist E."/>
            <person name="Lipzen A."/>
            <person name="Khouja H.-R."/>
            <person name="Murat C."/>
            <person name="Ohm R."/>
            <person name="Olson A."/>
            <person name="Spatafora J."/>
            <person name="Veneault-Fourrey C."/>
            <person name="Henrissat B."/>
            <person name="Grigoriev I."/>
            <person name="Martin F."/>
            <person name="Perotto S."/>
        </authorList>
    </citation>
    <scope>NUCLEOTIDE SEQUENCE [LARGE SCALE GENOMIC DNA]</scope>
    <source>
        <strain evidence="1 2">UAMH 7357</strain>
    </source>
</reference>
<dbReference type="AlphaFoldDB" id="A0A2J6Q6K0"/>
<name>A0A2J6Q6K0_9HELO</name>
<dbReference type="Proteomes" id="UP000235672">
    <property type="component" value="Unassembled WGS sequence"/>
</dbReference>
<dbReference type="EMBL" id="KZ613479">
    <property type="protein sequence ID" value="PMD21896.1"/>
    <property type="molecule type" value="Genomic_DNA"/>
</dbReference>
<protein>
    <submittedName>
        <fullName evidence="1">Uncharacterized protein</fullName>
    </submittedName>
</protein>
<evidence type="ECO:0000313" key="2">
    <source>
        <dbReference type="Proteomes" id="UP000235672"/>
    </source>
</evidence>
<accession>A0A2J6Q6K0</accession>
<gene>
    <name evidence="1" type="ORF">NA56DRAFT_702870</name>
</gene>
<sequence>MSPIPLPINTPSTTYFSNLTYRNITQKNLKPTLHRTIALRLDVAVTEQSRRADRMIELFSLSCSSRFPAEDQGACSAQHCGLIHYKGSAKFRRDLKSSIDIIPRILGLALTVSNLRVPAADHTTTRAWTYLNASTLYLRIIPVSLLSNPFCFARILENRRTRSQQRKLSASS</sequence>
<proteinExistence type="predicted"/>